<evidence type="ECO:0000256" key="1">
    <source>
        <dbReference type="SAM" id="MobiDB-lite"/>
    </source>
</evidence>
<dbReference type="InterPro" id="IPR000270">
    <property type="entry name" value="PB1_dom"/>
</dbReference>
<dbReference type="SUPFAM" id="SSF54277">
    <property type="entry name" value="CAD &amp; PB1 domains"/>
    <property type="match status" value="1"/>
</dbReference>
<dbReference type="InterPro" id="IPR053198">
    <property type="entry name" value="Gynoecium_Dev_Regulator"/>
</dbReference>
<dbReference type="SMART" id="SM00666">
    <property type="entry name" value="PB1"/>
    <property type="match status" value="1"/>
</dbReference>
<dbReference type="EMBL" id="JBBPBN010001710">
    <property type="protein sequence ID" value="KAK8477680.1"/>
    <property type="molecule type" value="Genomic_DNA"/>
</dbReference>
<name>A0ABR1ZC94_9ROSI</name>
<dbReference type="Pfam" id="PF00564">
    <property type="entry name" value="PB1"/>
    <property type="match status" value="1"/>
</dbReference>
<comment type="caution">
    <text evidence="3">The sequence shown here is derived from an EMBL/GenBank/DDBJ whole genome shotgun (WGS) entry which is preliminary data.</text>
</comment>
<evidence type="ECO:0000259" key="2">
    <source>
        <dbReference type="SMART" id="SM00666"/>
    </source>
</evidence>
<accession>A0ABR1ZC94</accession>
<dbReference type="PANTHER" id="PTHR31066:SF57">
    <property type="entry name" value="PROTEIN PAL OF QUIRKY"/>
    <property type="match status" value="1"/>
</dbReference>
<reference evidence="3 4" key="1">
    <citation type="journal article" date="2024" name="G3 (Bethesda)">
        <title>Genome assembly of Hibiscus sabdariffa L. provides insights into metabolisms of medicinal natural products.</title>
        <authorList>
            <person name="Kim T."/>
        </authorList>
    </citation>
    <scope>NUCLEOTIDE SEQUENCE [LARGE SCALE GENOMIC DNA]</scope>
    <source>
        <strain evidence="3">TK-2024</strain>
        <tissue evidence="3">Old leaves</tissue>
    </source>
</reference>
<feature type="region of interest" description="Disordered" evidence="1">
    <location>
        <begin position="151"/>
        <end position="187"/>
    </location>
</feature>
<dbReference type="Proteomes" id="UP001396334">
    <property type="component" value="Unassembled WGS sequence"/>
</dbReference>
<feature type="domain" description="PB1" evidence="2">
    <location>
        <begin position="25"/>
        <end position="122"/>
    </location>
</feature>
<organism evidence="3 4">
    <name type="scientific">Hibiscus sabdariffa</name>
    <name type="common">roselle</name>
    <dbReference type="NCBI Taxonomy" id="183260"/>
    <lineage>
        <taxon>Eukaryota</taxon>
        <taxon>Viridiplantae</taxon>
        <taxon>Streptophyta</taxon>
        <taxon>Embryophyta</taxon>
        <taxon>Tracheophyta</taxon>
        <taxon>Spermatophyta</taxon>
        <taxon>Magnoliopsida</taxon>
        <taxon>eudicotyledons</taxon>
        <taxon>Gunneridae</taxon>
        <taxon>Pentapetalae</taxon>
        <taxon>rosids</taxon>
        <taxon>malvids</taxon>
        <taxon>Malvales</taxon>
        <taxon>Malvaceae</taxon>
        <taxon>Malvoideae</taxon>
        <taxon>Hibiscus</taxon>
    </lineage>
</organism>
<evidence type="ECO:0000313" key="4">
    <source>
        <dbReference type="Proteomes" id="UP001396334"/>
    </source>
</evidence>
<dbReference type="CDD" id="cd06410">
    <property type="entry name" value="PB1_UP2"/>
    <property type="match status" value="1"/>
</dbReference>
<evidence type="ECO:0000313" key="3">
    <source>
        <dbReference type="EMBL" id="KAK8477680.1"/>
    </source>
</evidence>
<proteinExistence type="predicted"/>
<gene>
    <name evidence="3" type="ORF">V6N11_033146</name>
</gene>
<feature type="compositionally biased region" description="Low complexity" evidence="1">
    <location>
        <begin position="162"/>
        <end position="187"/>
    </location>
</feature>
<sequence>MDPPPSSAPKLRLMCSYGGRIVPRPQTKSFYYFGGENRLLTIPTPDNSTATLTLSSLSTHLSTFLRLTVPFTLKYQLQNHDLDSLISITADDDLQIMLEEHKKLSSSSTVASSRIRLFLFPVGNGDKAELTHPKRESWFVDALRSARVGFGGESGEQAESIPLETSSSFGSTSSSLSLSSLPPIKPSPDSIPSDGCVGSAVSNVQTGTFQDQVGHSASMENRLCSNPFESDNKFADPSSGIEMHKPIHDSGVRLNLMHLPQQQTQAIHEDTHYVPPDMRGRSYYPVYYPMPQQQQHLHYQSNQPYPMYYVPVTPTQPYNIPVQQGMVQAMSIGTGQPQALLNAPLAVPQTVADLASQQYQKIPAGHQHIHVPHTETETRFAGAQIQNQLQLFGGVAAGETANQTNKLDDDPARVQIYKSQPPPPILPSQYKTVTKATTLLLSEALPKLHTDNAEQQITASEQ</sequence>
<protein>
    <recommendedName>
        <fullName evidence="2">PB1 domain-containing protein</fullName>
    </recommendedName>
</protein>
<dbReference type="PANTHER" id="PTHR31066">
    <property type="entry name" value="OS05G0427100 PROTEIN-RELATED"/>
    <property type="match status" value="1"/>
</dbReference>
<keyword evidence="4" id="KW-1185">Reference proteome</keyword>